<evidence type="ECO:0000313" key="2">
    <source>
        <dbReference type="Ensembl" id="ENSCSAVP00000014026.1"/>
    </source>
</evidence>
<dbReference type="SUPFAM" id="SSF75304">
    <property type="entry name" value="Amidase signature (AS) enzymes"/>
    <property type="match status" value="1"/>
</dbReference>
<evidence type="ECO:0000259" key="1">
    <source>
        <dbReference type="Pfam" id="PF01425"/>
    </source>
</evidence>
<dbReference type="PANTHER" id="PTHR45847:SF6">
    <property type="entry name" value="FATTY ACID AMIDE HYDROLASE"/>
    <property type="match status" value="1"/>
</dbReference>
<dbReference type="Pfam" id="PF01425">
    <property type="entry name" value="Amidase"/>
    <property type="match status" value="1"/>
</dbReference>
<dbReference type="AlphaFoldDB" id="H2Z8W1"/>
<dbReference type="InterPro" id="IPR052096">
    <property type="entry name" value="Endocannabinoid_amidase"/>
</dbReference>
<dbReference type="InterPro" id="IPR036928">
    <property type="entry name" value="AS_sf"/>
</dbReference>
<dbReference type="STRING" id="51511.ENSCSAVP00000014026"/>
<dbReference type="Gene3D" id="3.90.1300.10">
    <property type="entry name" value="Amidase signature (AS) domain"/>
    <property type="match status" value="1"/>
</dbReference>
<dbReference type="GO" id="GO:0017064">
    <property type="term" value="F:fatty acid amide hydrolase activity"/>
    <property type="evidence" value="ECO:0007669"/>
    <property type="project" value="TreeGrafter"/>
</dbReference>
<dbReference type="HOGENOM" id="CLU_1694875_0_0_1"/>
<dbReference type="GO" id="GO:0004040">
    <property type="term" value="F:amidase activity"/>
    <property type="evidence" value="ECO:0007669"/>
    <property type="project" value="TreeGrafter"/>
</dbReference>
<dbReference type="OMA" id="CELEDCY"/>
<evidence type="ECO:0000313" key="3">
    <source>
        <dbReference type="Proteomes" id="UP000007875"/>
    </source>
</evidence>
<reference evidence="3" key="1">
    <citation type="submission" date="2003-08" db="EMBL/GenBank/DDBJ databases">
        <authorList>
            <person name="Birren B."/>
            <person name="Nusbaum C."/>
            <person name="Abebe A."/>
            <person name="Abouelleil A."/>
            <person name="Adekoya E."/>
            <person name="Ait-zahra M."/>
            <person name="Allen N."/>
            <person name="Allen T."/>
            <person name="An P."/>
            <person name="Anderson M."/>
            <person name="Anderson S."/>
            <person name="Arachchi H."/>
            <person name="Armbruster J."/>
            <person name="Bachantsang P."/>
            <person name="Baldwin J."/>
            <person name="Barry A."/>
            <person name="Bayul T."/>
            <person name="Blitshsteyn B."/>
            <person name="Bloom T."/>
            <person name="Blye J."/>
            <person name="Boguslavskiy L."/>
            <person name="Borowsky M."/>
            <person name="Boukhgalter B."/>
            <person name="Brunache A."/>
            <person name="Butler J."/>
            <person name="Calixte N."/>
            <person name="Calvo S."/>
            <person name="Camarata J."/>
            <person name="Campo K."/>
            <person name="Chang J."/>
            <person name="Cheshatsang Y."/>
            <person name="Citroen M."/>
            <person name="Collymore A."/>
            <person name="Considine T."/>
            <person name="Cook A."/>
            <person name="Cooke P."/>
            <person name="Corum B."/>
            <person name="Cuomo C."/>
            <person name="David R."/>
            <person name="Dawoe T."/>
            <person name="Degray S."/>
            <person name="Dodge S."/>
            <person name="Dooley K."/>
            <person name="Dorje P."/>
            <person name="Dorjee K."/>
            <person name="Dorris L."/>
            <person name="Duffey N."/>
            <person name="Dupes A."/>
            <person name="Elkins T."/>
            <person name="Engels R."/>
            <person name="Erickson J."/>
            <person name="Farina A."/>
            <person name="Faro S."/>
            <person name="Ferreira P."/>
            <person name="Fischer H."/>
            <person name="Fitzgerald M."/>
            <person name="Foley K."/>
            <person name="Gage D."/>
            <person name="Galagan J."/>
            <person name="Gearin G."/>
            <person name="Gnerre S."/>
            <person name="Gnirke A."/>
            <person name="Goyette A."/>
            <person name="Graham J."/>
            <person name="Grandbois E."/>
            <person name="Gyaltsen K."/>
            <person name="Hafez N."/>
            <person name="Hagopian D."/>
            <person name="Hagos B."/>
            <person name="Hall J."/>
            <person name="Hatcher B."/>
            <person name="Heller A."/>
            <person name="Higgins H."/>
            <person name="Honan T."/>
            <person name="Horn A."/>
            <person name="Houde N."/>
            <person name="Hughes L."/>
            <person name="Hulme W."/>
            <person name="Husby E."/>
            <person name="Iliev I."/>
            <person name="Jaffe D."/>
            <person name="Jones C."/>
            <person name="Kamal M."/>
            <person name="Kamat A."/>
            <person name="Kamvysselis M."/>
            <person name="Karlsson E."/>
            <person name="Kells C."/>
            <person name="Kieu A."/>
            <person name="Kisner P."/>
            <person name="Kodira C."/>
            <person name="Kulbokas E."/>
            <person name="Labutti K."/>
            <person name="Lama D."/>
            <person name="Landers T."/>
            <person name="Leger J."/>
            <person name="Levine S."/>
            <person name="Lewis D."/>
            <person name="Lewis T."/>
            <person name="Lindblad-toh K."/>
            <person name="Liu X."/>
            <person name="Lokyitsang T."/>
            <person name="Lokyitsang Y."/>
            <person name="Lucien O."/>
            <person name="Lui A."/>
            <person name="Ma L.J."/>
            <person name="Mabbitt R."/>
            <person name="Macdonald J."/>
            <person name="Maclean C."/>
            <person name="Major J."/>
            <person name="Manning J."/>
            <person name="Marabella R."/>
            <person name="Maru K."/>
            <person name="Matthews C."/>
            <person name="Mauceli E."/>
            <person name="Mccarthy M."/>
            <person name="Mcdonough S."/>
            <person name="Mcghee T."/>
            <person name="Meldrim J."/>
            <person name="Meneus L."/>
            <person name="Mesirov J."/>
            <person name="Mihalev A."/>
            <person name="Mihova T."/>
            <person name="Mikkelsen T."/>
            <person name="Mlenga V."/>
            <person name="Moru K."/>
            <person name="Mozes J."/>
            <person name="Mulrain L."/>
            <person name="Munson G."/>
            <person name="Naylor J."/>
            <person name="Newes C."/>
            <person name="Nguyen C."/>
            <person name="Nguyen N."/>
            <person name="Nguyen T."/>
            <person name="Nicol R."/>
            <person name="Nielsen C."/>
            <person name="Nizzari M."/>
            <person name="Norbu C."/>
            <person name="Norbu N."/>
            <person name="O'donnell P."/>
            <person name="Okoawo O."/>
            <person name="O'leary S."/>
            <person name="Omotosho B."/>
            <person name="O'neill K."/>
            <person name="Osman S."/>
            <person name="Parker S."/>
            <person name="Perrin D."/>
            <person name="Phunkhang P."/>
            <person name="Piqani B."/>
            <person name="Purcell S."/>
            <person name="Rachupka T."/>
            <person name="Ramasamy U."/>
            <person name="Rameau R."/>
            <person name="Ray V."/>
            <person name="Raymond C."/>
            <person name="Retta R."/>
            <person name="Richardson S."/>
            <person name="Rise C."/>
            <person name="Rodriguez J."/>
            <person name="Rogers J."/>
            <person name="Rogov P."/>
            <person name="Rutman M."/>
            <person name="Schupbach R."/>
            <person name="Seaman C."/>
            <person name="Settipalli S."/>
            <person name="Sharpe T."/>
            <person name="Sheridan J."/>
            <person name="Sherpa N."/>
            <person name="Shi J."/>
            <person name="Smirnov S."/>
            <person name="Smith C."/>
            <person name="Sougnez C."/>
            <person name="Spencer B."/>
            <person name="Stalker J."/>
            <person name="Stange-thomann N."/>
            <person name="Stavropoulos S."/>
            <person name="Stetson K."/>
            <person name="Stone C."/>
            <person name="Stone S."/>
            <person name="Stubbs M."/>
            <person name="Talamas J."/>
            <person name="Tchuinga P."/>
            <person name="Tenzing P."/>
            <person name="Tesfaye S."/>
            <person name="Theodore J."/>
            <person name="Thoulutsang Y."/>
            <person name="Topham K."/>
            <person name="Towey S."/>
            <person name="Tsamla T."/>
            <person name="Tsomo N."/>
            <person name="Vallee D."/>
            <person name="Vassiliev H."/>
            <person name="Venkataraman V."/>
            <person name="Vinson J."/>
            <person name="Vo A."/>
            <person name="Wade C."/>
            <person name="Wang S."/>
            <person name="Wangchuk T."/>
            <person name="Wangdi T."/>
            <person name="Whittaker C."/>
            <person name="Wilkinson J."/>
            <person name="Wu Y."/>
            <person name="Wyman D."/>
            <person name="Yadav S."/>
            <person name="Yang S."/>
            <person name="Yang X."/>
            <person name="Yeager S."/>
            <person name="Yee E."/>
            <person name="Young G."/>
            <person name="Zainoun J."/>
            <person name="Zembeck L."/>
            <person name="Zimmer A."/>
            <person name="Zody M."/>
            <person name="Lander E."/>
        </authorList>
    </citation>
    <scope>NUCLEOTIDE SEQUENCE [LARGE SCALE GENOMIC DNA]</scope>
</reference>
<organism evidence="2 3">
    <name type="scientific">Ciona savignyi</name>
    <name type="common">Pacific transparent sea squirt</name>
    <dbReference type="NCBI Taxonomy" id="51511"/>
    <lineage>
        <taxon>Eukaryota</taxon>
        <taxon>Metazoa</taxon>
        <taxon>Chordata</taxon>
        <taxon>Tunicata</taxon>
        <taxon>Ascidiacea</taxon>
        <taxon>Phlebobranchia</taxon>
        <taxon>Cionidae</taxon>
        <taxon>Ciona</taxon>
    </lineage>
</organism>
<feature type="domain" description="Amidase" evidence="1">
    <location>
        <begin position="45"/>
        <end position="159"/>
    </location>
</feature>
<dbReference type="Ensembl" id="ENSCSAVT00000014187.1">
    <property type="protein sequence ID" value="ENSCSAVP00000014026.1"/>
    <property type="gene ID" value="ENSCSAVG00000008227.1"/>
</dbReference>
<dbReference type="PANTHER" id="PTHR45847">
    <property type="entry name" value="FATTY ACID AMIDE HYDROLASE"/>
    <property type="match status" value="1"/>
</dbReference>
<keyword evidence="3" id="KW-1185">Reference proteome</keyword>
<dbReference type="InterPro" id="IPR023631">
    <property type="entry name" value="Amidase_dom"/>
</dbReference>
<reference evidence="2" key="2">
    <citation type="submission" date="2025-08" db="UniProtKB">
        <authorList>
            <consortium name="Ensembl"/>
        </authorList>
    </citation>
    <scope>IDENTIFICATION</scope>
</reference>
<dbReference type="eggNOG" id="KOG1212">
    <property type="taxonomic scope" value="Eukaryota"/>
</dbReference>
<name>H2Z8W1_CIOSA</name>
<protein>
    <recommendedName>
        <fullName evidence="1">Amidase domain-containing protein</fullName>
    </recommendedName>
</protein>
<proteinExistence type="predicted"/>
<dbReference type="InParanoid" id="H2Z8W1"/>
<sequence length="166" mass="18537">MFKLWTSSDIKCKILSLFKSKRLGQDLILHKGGDRSTTRLWALGRQAAAFANEYMNEWNNLKLDVLICPPYPLVACPKGSITHATSLASYTGLYNLLNFPAGVVPVTKVTQKDIDALNHFTGHYGDAWDKHNKEVTKGSIGMPVGVQCVAPTWKDELCLKLMRELE</sequence>
<dbReference type="Proteomes" id="UP000007875">
    <property type="component" value="Unassembled WGS sequence"/>
</dbReference>
<dbReference type="GO" id="GO:0009062">
    <property type="term" value="P:fatty acid catabolic process"/>
    <property type="evidence" value="ECO:0007669"/>
    <property type="project" value="TreeGrafter"/>
</dbReference>
<dbReference type="GeneTree" id="ENSGT00940000167040"/>
<reference evidence="2" key="3">
    <citation type="submission" date="2025-09" db="UniProtKB">
        <authorList>
            <consortium name="Ensembl"/>
        </authorList>
    </citation>
    <scope>IDENTIFICATION</scope>
</reference>
<accession>H2Z8W1</accession>